<evidence type="ECO:0000313" key="3">
    <source>
        <dbReference type="Proteomes" id="UP000318478"/>
    </source>
</evidence>
<dbReference type="OrthoDB" id="271087at2"/>
<evidence type="ECO:0000313" key="2">
    <source>
        <dbReference type="EMBL" id="TWT75924.1"/>
    </source>
</evidence>
<evidence type="ECO:0000256" key="1">
    <source>
        <dbReference type="SAM" id="MobiDB-lite"/>
    </source>
</evidence>
<dbReference type="Proteomes" id="UP000318478">
    <property type="component" value="Unassembled WGS sequence"/>
</dbReference>
<sequence>MPSRYRPLSGRHYRIAFRPLMVGLGCCALMLLCVGGLPESNGQEAASDVTPTENASAIRLRLRVYWDGGPDATAWSGEASIDGGSLAELRPWGGRADTPTIAIEQSGGVQISPGGPRSSGAFDVTAIGPPDGVLRVRLSSPGNEPVISDARLRDLASGAYQAKLAEGGVVRIYRAADDLLRVVSDREQFIFQPGESFAFEIDSTLAGFPPHTPIDLQAEVSAGRGGDPLETAVQRAAADADGSCRAPMTLSMPQGEGVYTVSLAARRPSGFMRGWGKGASKPLAERTFQVVVWDDSAATQLSDAATTVVEIDPTNSRWWMRMPEWKWTRRVPWLPKGPLGSEPAELVTEASGKWVRLAPADRPEERRWQAYPLPIDHPGAAHLLEIEVADGSAQTLDLSLFDRDAIGRAAPLGDSLTAVTGEGRGGGDGRVVVRRLFWPKTDSPMLVVSNPGGAPAFYGSVRVKSLSREPLVAQGRHAGERPLLASFTSGQLTKLVGATQTPAADGRYVFEDWRCFYDAAVRAADYVEQGGYNGATITVAAAEGVVYPTRVLGSQSGMDWQIVATGVVDTPRKDLLELLLREFDRRGLSLTLAVDFASAMPAVEAALAAGDPTPRLVDVDGRTPDDSLVQYNPLHPIVRRESVAAVAELAEHCRGHECFAGVAVRLSPRSHVALRGDLWGADARTVDEYLAAKRIGWPAETPRTPENVRRALAGDPKDPWREWREWRAMSMAALYGEMARAIAAVEPSANLYLLTDDLLDDAAGRRLLRPRLEQRLSLDVLLRERGVDRTLLAGPPNLVVSVPRYADLSDNLNLAALPMQQNALHWHDSASKLDDPHSVCTLLRGKRLDSLPGFKARSPFGSERTFTAATHQRVAFGRQAPAALTALVSDAPVGGLWEDCTCLSLADGAIPLRRLVRQTPADGSAASASPAQPLAGWTIASDEHVVLLVGNPSDWPLKATLTLDAPEASTGQRLTADAGEAMPLAKLEPGKHAWPLELPPHGVAAYRFDNPRVTIAGVRSETQPGALKTLSAEVDQLGLRDLNAKLRFAGCPNLSFEEVAADGLPTGWRRAGPAAAGTIAVSTDSAVDGKSSVSITAGGQPIKLSSAPFTPPDTRQLVMTFFVRVERHSEKSALTIRYLTGEPGEELFTTIAGDTLSKSDGWRQFVFAEDLPLGPARPMQIEFEARDLEVSIDKLELQSLSFPLDYELGGEARRQRLALVHVLQSAKTALGDSRVTDCQRTLDCYWAEFLQQHTPIVERKVEVAAEQQAPAEEEDEPKNARGWKSYLPSFLR</sequence>
<name>A0A5C5YLX8_9BACT</name>
<feature type="region of interest" description="Disordered" evidence="1">
    <location>
        <begin position="1264"/>
        <end position="1292"/>
    </location>
</feature>
<reference evidence="2 3" key="1">
    <citation type="submission" date="2019-02" db="EMBL/GenBank/DDBJ databases">
        <title>Deep-cultivation of Planctomycetes and their phenomic and genomic characterization uncovers novel biology.</title>
        <authorList>
            <person name="Wiegand S."/>
            <person name="Jogler M."/>
            <person name="Boedeker C."/>
            <person name="Pinto D."/>
            <person name="Vollmers J."/>
            <person name="Rivas-Marin E."/>
            <person name="Kohn T."/>
            <person name="Peeters S.H."/>
            <person name="Heuer A."/>
            <person name="Rast P."/>
            <person name="Oberbeckmann S."/>
            <person name="Bunk B."/>
            <person name="Jeske O."/>
            <person name="Meyerdierks A."/>
            <person name="Storesund J.E."/>
            <person name="Kallscheuer N."/>
            <person name="Luecker S."/>
            <person name="Lage O.M."/>
            <person name="Pohl T."/>
            <person name="Merkel B.J."/>
            <person name="Hornburger P."/>
            <person name="Mueller R.-W."/>
            <person name="Bruemmer F."/>
            <person name="Labrenz M."/>
            <person name="Spormann A.M."/>
            <person name="Op Den Camp H."/>
            <person name="Overmann J."/>
            <person name="Amann R."/>
            <person name="Jetten M.S.M."/>
            <person name="Mascher T."/>
            <person name="Medema M.H."/>
            <person name="Devos D.P."/>
            <person name="Kaster A.-K."/>
            <person name="Ovreas L."/>
            <person name="Rohde M."/>
            <person name="Galperin M.Y."/>
            <person name="Jogler C."/>
        </authorList>
    </citation>
    <scope>NUCLEOTIDE SEQUENCE [LARGE SCALE GENOMIC DNA]</scope>
    <source>
        <strain evidence="2 3">Pla123a</strain>
    </source>
</reference>
<dbReference type="Gene3D" id="2.60.120.260">
    <property type="entry name" value="Galactose-binding domain-like"/>
    <property type="match status" value="1"/>
</dbReference>
<comment type="caution">
    <text evidence="2">The sequence shown here is derived from an EMBL/GenBank/DDBJ whole genome shotgun (WGS) entry which is preliminary data.</text>
</comment>
<dbReference type="RefSeq" id="WP_146587742.1">
    <property type="nucleotide sequence ID" value="NZ_SJPO01000006.1"/>
</dbReference>
<gene>
    <name evidence="2" type="ORF">Pla123a_27090</name>
</gene>
<dbReference type="Gene3D" id="3.20.20.80">
    <property type="entry name" value="Glycosidases"/>
    <property type="match status" value="1"/>
</dbReference>
<evidence type="ECO:0008006" key="4">
    <source>
        <dbReference type="Google" id="ProtNLM"/>
    </source>
</evidence>
<accession>A0A5C5YLX8</accession>
<organism evidence="2 3">
    <name type="scientific">Posidoniimonas polymericola</name>
    <dbReference type="NCBI Taxonomy" id="2528002"/>
    <lineage>
        <taxon>Bacteria</taxon>
        <taxon>Pseudomonadati</taxon>
        <taxon>Planctomycetota</taxon>
        <taxon>Planctomycetia</taxon>
        <taxon>Pirellulales</taxon>
        <taxon>Lacipirellulaceae</taxon>
        <taxon>Posidoniimonas</taxon>
    </lineage>
</organism>
<dbReference type="EMBL" id="SJPO01000006">
    <property type="protein sequence ID" value="TWT75924.1"/>
    <property type="molecule type" value="Genomic_DNA"/>
</dbReference>
<protein>
    <recommendedName>
        <fullName evidence="4">Glycosyl hydrolase-like 10 domain-containing protein</fullName>
    </recommendedName>
</protein>
<proteinExistence type="predicted"/>
<keyword evidence="3" id="KW-1185">Reference proteome</keyword>